<gene>
    <name evidence="1" type="ORF">PYW08_009413</name>
</gene>
<evidence type="ECO:0000313" key="1">
    <source>
        <dbReference type="EMBL" id="KAJ8710898.1"/>
    </source>
</evidence>
<sequence length="367" mass="40502">MSSWYTRLPRTLLQRILYTLLDRRANAPRLLRATVDYIELGLIVEKCSRQDLIFISKHGYALFSSLYEGLQLESNTMENVEAIYTTLALICIELGSEETVCDIMQLILAIQQSSMSNPVLTVAQQCQLHAISVSLAALLPHVMMLPRLGDYINKIIAARREEAPHMLPPLLEDYDELPPSKMPNKLPYLMMDQMALCELLKSHGVDATRLASTSPYAAGNVAAPHRHSWVEAGAAQGRDSLAEITAPGTELDSANSSPGVQRSSGSGGGVSLEALRRAAGGPGAAERRDAERRRATLNNAFRTKPFDQLLHITQPKYEIQDKLEQIFNSISSEPLLPASAACSPPGHKPYARAVPPYTKYFPELFLY</sequence>
<dbReference type="Proteomes" id="UP001231649">
    <property type="component" value="Chromosome 23"/>
</dbReference>
<evidence type="ECO:0000313" key="2">
    <source>
        <dbReference type="Proteomes" id="UP001231649"/>
    </source>
</evidence>
<proteinExistence type="predicted"/>
<protein>
    <submittedName>
        <fullName evidence="1">Uncharacterized protein</fullName>
    </submittedName>
</protein>
<organism evidence="1 2">
    <name type="scientific">Mythimna loreyi</name>
    <dbReference type="NCBI Taxonomy" id="667449"/>
    <lineage>
        <taxon>Eukaryota</taxon>
        <taxon>Metazoa</taxon>
        <taxon>Ecdysozoa</taxon>
        <taxon>Arthropoda</taxon>
        <taxon>Hexapoda</taxon>
        <taxon>Insecta</taxon>
        <taxon>Pterygota</taxon>
        <taxon>Neoptera</taxon>
        <taxon>Endopterygota</taxon>
        <taxon>Lepidoptera</taxon>
        <taxon>Glossata</taxon>
        <taxon>Ditrysia</taxon>
        <taxon>Noctuoidea</taxon>
        <taxon>Noctuidae</taxon>
        <taxon>Noctuinae</taxon>
        <taxon>Hadenini</taxon>
        <taxon>Mythimna</taxon>
    </lineage>
</organism>
<name>A0ACC2Q8N7_9NEOP</name>
<dbReference type="EMBL" id="CM056799">
    <property type="protein sequence ID" value="KAJ8710898.1"/>
    <property type="molecule type" value="Genomic_DNA"/>
</dbReference>
<keyword evidence="2" id="KW-1185">Reference proteome</keyword>
<reference evidence="1" key="1">
    <citation type="submission" date="2023-03" db="EMBL/GenBank/DDBJ databases">
        <title>Chromosome-level genomes of two armyworms, Mythimna separata and Mythimna loreyi, provide insights into the biosynthesis and reception of sex pheromones.</title>
        <authorList>
            <person name="Zhao H."/>
        </authorList>
    </citation>
    <scope>NUCLEOTIDE SEQUENCE</scope>
    <source>
        <strain evidence="1">BeijingLab</strain>
    </source>
</reference>
<accession>A0ACC2Q8N7</accession>
<comment type="caution">
    <text evidence="1">The sequence shown here is derived from an EMBL/GenBank/DDBJ whole genome shotgun (WGS) entry which is preliminary data.</text>
</comment>